<protein>
    <submittedName>
        <fullName evidence="2">Ananain</fullName>
    </submittedName>
</protein>
<evidence type="ECO:0000313" key="2">
    <source>
        <dbReference type="EMBL" id="KAF3341860.1"/>
    </source>
</evidence>
<gene>
    <name evidence="2" type="ORF">FCM35_KLT00498</name>
</gene>
<name>A0A833RAS3_9POAL</name>
<dbReference type="Proteomes" id="UP000623129">
    <property type="component" value="Unassembled WGS sequence"/>
</dbReference>
<dbReference type="SUPFAM" id="SSF54001">
    <property type="entry name" value="Cysteine proteinases"/>
    <property type="match status" value="1"/>
</dbReference>
<evidence type="ECO:0000313" key="3">
    <source>
        <dbReference type="Proteomes" id="UP000623129"/>
    </source>
</evidence>
<proteinExistence type="predicted"/>
<dbReference type="AlphaFoldDB" id="A0A833RAS3"/>
<dbReference type="InterPro" id="IPR013201">
    <property type="entry name" value="Prot_inhib_I29"/>
</dbReference>
<organism evidence="2 3">
    <name type="scientific">Carex littledalei</name>
    <dbReference type="NCBI Taxonomy" id="544730"/>
    <lineage>
        <taxon>Eukaryota</taxon>
        <taxon>Viridiplantae</taxon>
        <taxon>Streptophyta</taxon>
        <taxon>Embryophyta</taxon>
        <taxon>Tracheophyta</taxon>
        <taxon>Spermatophyta</taxon>
        <taxon>Magnoliopsida</taxon>
        <taxon>Liliopsida</taxon>
        <taxon>Poales</taxon>
        <taxon>Cyperaceae</taxon>
        <taxon>Cyperoideae</taxon>
        <taxon>Cariceae</taxon>
        <taxon>Carex</taxon>
        <taxon>Carex subgen. Euthyceras</taxon>
    </lineage>
</organism>
<dbReference type="PANTHER" id="PTHR12411">
    <property type="entry name" value="CYSTEINE PROTEASE FAMILY C1-RELATED"/>
    <property type="match status" value="1"/>
</dbReference>
<evidence type="ECO:0000259" key="1">
    <source>
        <dbReference type="SMART" id="SM00848"/>
    </source>
</evidence>
<dbReference type="InterPro" id="IPR038765">
    <property type="entry name" value="Papain-like_cys_pep_sf"/>
</dbReference>
<accession>A0A833RAS3</accession>
<sequence>MCYVASIPTAVATHDPLMSAFEKWMGDFDRAYKSDTEKQLCFEVFKTNFHFIESRNKQTGLTYTVGLNQFADLTNSEFLAKYATLTLPKRRKASTSHQYANLSSVPTSIDWHSLGAVTPVKDQGQCGKYKFESST</sequence>
<keyword evidence="3" id="KW-1185">Reference proteome</keyword>
<dbReference type="GO" id="GO:0008234">
    <property type="term" value="F:cysteine-type peptidase activity"/>
    <property type="evidence" value="ECO:0007669"/>
    <property type="project" value="InterPro"/>
</dbReference>
<dbReference type="OrthoDB" id="665764at2759"/>
<comment type="caution">
    <text evidence="2">The sequence shown here is derived from an EMBL/GenBank/DDBJ whole genome shotgun (WGS) entry which is preliminary data.</text>
</comment>
<feature type="domain" description="Cathepsin propeptide inhibitor" evidence="1">
    <location>
        <begin position="21"/>
        <end position="78"/>
    </location>
</feature>
<dbReference type="Pfam" id="PF08246">
    <property type="entry name" value="Inhibitor_I29"/>
    <property type="match status" value="1"/>
</dbReference>
<dbReference type="SMART" id="SM00848">
    <property type="entry name" value="Inhibitor_I29"/>
    <property type="match status" value="1"/>
</dbReference>
<dbReference type="Gene3D" id="3.90.70.10">
    <property type="entry name" value="Cysteine proteinases"/>
    <property type="match status" value="1"/>
</dbReference>
<dbReference type="EMBL" id="SWLB01000001">
    <property type="protein sequence ID" value="KAF3341860.1"/>
    <property type="molecule type" value="Genomic_DNA"/>
</dbReference>
<dbReference type="InterPro" id="IPR013128">
    <property type="entry name" value="Peptidase_C1A"/>
</dbReference>
<reference evidence="2" key="1">
    <citation type="submission" date="2020-01" db="EMBL/GenBank/DDBJ databases">
        <title>Genome sequence of Kobresia littledalei, the first chromosome-level genome in the family Cyperaceae.</title>
        <authorList>
            <person name="Qu G."/>
        </authorList>
    </citation>
    <scope>NUCLEOTIDE SEQUENCE</scope>
    <source>
        <strain evidence="2">C.B.Clarke</strain>
        <tissue evidence="2">Leaf</tissue>
    </source>
</reference>